<accession>A0A1X7VR15</accession>
<protein>
    <submittedName>
        <fullName evidence="1">Uncharacterized protein</fullName>
    </submittedName>
</protein>
<dbReference type="EnsemblMetazoa" id="Aqu2.1.41868_001">
    <property type="protein sequence ID" value="Aqu2.1.41868_001"/>
    <property type="gene ID" value="Aqu2.1.41868"/>
</dbReference>
<evidence type="ECO:0000313" key="1">
    <source>
        <dbReference type="EnsemblMetazoa" id="Aqu2.1.41868_001"/>
    </source>
</evidence>
<name>A0A1X7VR15_AMPQE</name>
<organism evidence="1">
    <name type="scientific">Amphimedon queenslandica</name>
    <name type="common">Sponge</name>
    <dbReference type="NCBI Taxonomy" id="400682"/>
    <lineage>
        <taxon>Eukaryota</taxon>
        <taxon>Metazoa</taxon>
        <taxon>Porifera</taxon>
        <taxon>Demospongiae</taxon>
        <taxon>Heteroscleromorpha</taxon>
        <taxon>Haplosclerida</taxon>
        <taxon>Niphatidae</taxon>
        <taxon>Amphimedon</taxon>
    </lineage>
</organism>
<dbReference type="AlphaFoldDB" id="A0A1X7VR15"/>
<proteinExistence type="predicted"/>
<dbReference type="InParanoid" id="A0A1X7VR15"/>
<reference evidence="1" key="1">
    <citation type="submission" date="2017-05" db="UniProtKB">
        <authorList>
            <consortium name="EnsemblMetazoa"/>
        </authorList>
    </citation>
    <scope>IDENTIFICATION</scope>
</reference>
<sequence>ILIHTHTHMLKAFKLVLYFEVPLDCEAVFGREVLSL</sequence>